<dbReference type="Proteomes" id="UP000823638">
    <property type="component" value="Unassembled WGS sequence"/>
</dbReference>
<dbReference type="Pfam" id="PF19538">
    <property type="entry name" value="DUF6062"/>
    <property type="match status" value="1"/>
</dbReference>
<name>A0A9D9HQ08_9SPIR</name>
<organism evidence="1 2">
    <name type="scientific">Candidatus Gallitreponema excrementavium</name>
    <dbReference type="NCBI Taxonomy" id="2840840"/>
    <lineage>
        <taxon>Bacteria</taxon>
        <taxon>Pseudomonadati</taxon>
        <taxon>Spirochaetota</taxon>
        <taxon>Spirochaetia</taxon>
        <taxon>Spirochaetales</taxon>
        <taxon>Candidatus Gallitreponema</taxon>
    </lineage>
</organism>
<evidence type="ECO:0000313" key="2">
    <source>
        <dbReference type="Proteomes" id="UP000823638"/>
    </source>
</evidence>
<accession>A0A9D9HQ08</accession>
<sequence>MADKHINYFALDKACEKKGCPLCSIIEERIEKYIDNMLFEHVSDRTFRRFFREAGGFCSAHSRKLDSFRDGLAVAILSRDVLENAMPYINKNKAPKYKGLCPACREQQRIEKEFLTFMCCLDTSEEEDKELIDKYLASEGLCFPHFLELLKVAKKIPGWLSDFEKGKIEKLLKRTANFIEFSAWGRQEDFKKLSAEDKVVWKEAARFIRGSGYHDGEQEEA</sequence>
<dbReference type="AlphaFoldDB" id="A0A9D9HQ08"/>
<reference evidence="1" key="1">
    <citation type="submission" date="2020-10" db="EMBL/GenBank/DDBJ databases">
        <authorList>
            <person name="Gilroy R."/>
        </authorList>
    </citation>
    <scope>NUCLEOTIDE SEQUENCE</scope>
    <source>
        <strain evidence="1">10532</strain>
    </source>
</reference>
<dbReference type="InterPro" id="IPR045706">
    <property type="entry name" value="DUF6062"/>
</dbReference>
<proteinExistence type="predicted"/>
<evidence type="ECO:0000313" key="1">
    <source>
        <dbReference type="EMBL" id="MBO8458031.1"/>
    </source>
</evidence>
<reference evidence="1" key="2">
    <citation type="journal article" date="2021" name="PeerJ">
        <title>Extensive microbial diversity within the chicken gut microbiome revealed by metagenomics and culture.</title>
        <authorList>
            <person name="Gilroy R."/>
            <person name="Ravi A."/>
            <person name="Getino M."/>
            <person name="Pursley I."/>
            <person name="Horton D.L."/>
            <person name="Alikhan N.F."/>
            <person name="Baker D."/>
            <person name="Gharbi K."/>
            <person name="Hall N."/>
            <person name="Watson M."/>
            <person name="Adriaenssens E.M."/>
            <person name="Foster-Nyarko E."/>
            <person name="Jarju S."/>
            <person name="Secka A."/>
            <person name="Antonio M."/>
            <person name="Oren A."/>
            <person name="Chaudhuri R.R."/>
            <person name="La Ragione R."/>
            <person name="Hildebrand F."/>
            <person name="Pallen M.J."/>
        </authorList>
    </citation>
    <scope>NUCLEOTIDE SEQUENCE</scope>
    <source>
        <strain evidence="1">10532</strain>
    </source>
</reference>
<comment type="caution">
    <text evidence="1">The sequence shown here is derived from an EMBL/GenBank/DDBJ whole genome shotgun (WGS) entry which is preliminary data.</text>
</comment>
<gene>
    <name evidence="1" type="ORF">IAA81_07365</name>
</gene>
<dbReference type="EMBL" id="JADIMM010000085">
    <property type="protein sequence ID" value="MBO8458031.1"/>
    <property type="molecule type" value="Genomic_DNA"/>
</dbReference>
<protein>
    <submittedName>
        <fullName evidence="1">Uncharacterized protein</fullName>
    </submittedName>
</protein>